<name>A0AAE0CI10_9ROSI</name>
<organism evidence="2 3">
    <name type="scientific">Dipteronia dyeriana</name>
    <dbReference type="NCBI Taxonomy" id="168575"/>
    <lineage>
        <taxon>Eukaryota</taxon>
        <taxon>Viridiplantae</taxon>
        <taxon>Streptophyta</taxon>
        <taxon>Embryophyta</taxon>
        <taxon>Tracheophyta</taxon>
        <taxon>Spermatophyta</taxon>
        <taxon>Magnoliopsida</taxon>
        <taxon>eudicotyledons</taxon>
        <taxon>Gunneridae</taxon>
        <taxon>Pentapetalae</taxon>
        <taxon>rosids</taxon>
        <taxon>malvids</taxon>
        <taxon>Sapindales</taxon>
        <taxon>Sapindaceae</taxon>
        <taxon>Hippocastanoideae</taxon>
        <taxon>Acereae</taxon>
        <taxon>Dipteronia</taxon>
    </lineage>
</organism>
<dbReference type="EMBL" id="JANJYI010000004">
    <property type="protein sequence ID" value="KAK2651493.1"/>
    <property type="molecule type" value="Genomic_DNA"/>
</dbReference>
<protein>
    <submittedName>
        <fullName evidence="2">Uncharacterized protein</fullName>
    </submittedName>
</protein>
<sequence length="548" mass="61551">MKTSSSTSPLCTRVWNTIYMIVSMFTDQVAVRLLLEVIIGKCNVLCASNDWRNPRASVEELQKADYIFYRTFDVAKLKIEESFSEEIDGVKVEHFFNRKKDQAFNNPLNSTVNVREWTGELSSPKLGFGKAVVDVVKGSNPGVKVNPVAKELERAAIVNRQGYSPSDISMLGPTNSTGNCQKEESFPENIDGVKESQKPKVNEDKRWRSPSEKSKPRIKISGENCTARKLFSKVDGVKVELTSEKTKPRIKISDENCPARKLFSKVDGVKVKLTSEKTKPRIKISDENCPARKLFSKVGVKEQRFSVMEKEKVIFNPLNSKANVRERIGNSSLSPRLGLDNAVGGHAVKKDNSGIQMSIVVKDSEKSTVREGQPPRPKTSVDKDKFGVGRINCSQLKNKEKVRYSEDITPASASVPPLKKIKLIHNDNVRRENTKLDAQLVQNRGAKNDGLFWEVTPRPDSNGGSWFAQPPWEKSLQKGHEIGAVLLLENLDPSYTSSEVEDLVWHALHKRVQAKMLQRSTFSSPYIGKARHIQVQRCSRLCNSRVKE</sequence>
<comment type="caution">
    <text evidence="2">The sequence shown here is derived from an EMBL/GenBank/DDBJ whole genome shotgun (WGS) entry which is preliminary data.</text>
</comment>
<reference evidence="2" key="1">
    <citation type="journal article" date="2023" name="Plant J.">
        <title>Genome sequences and population genomics provide insights into the demographic history, inbreeding, and mutation load of two 'living fossil' tree species of Dipteronia.</title>
        <authorList>
            <person name="Feng Y."/>
            <person name="Comes H.P."/>
            <person name="Chen J."/>
            <person name="Zhu S."/>
            <person name="Lu R."/>
            <person name="Zhang X."/>
            <person name="Li P."/>
            <person name="Qiu J."/>
            <person name="Olsen K.M."/>
            <person name="Qiu Y."/>
        </authorList>
    </citation>
    <scope>NUCLEOTIDE SEQUENCE</scope>
    <source>
        <strain evidence="2">KIB01</strain>
    </source>
</reference>
<dbReference type="Proteomes" id="UP001280121">
    <property type="component" value="Unassembled WGS sequence"/>
</dbReference>
<feature type="region of interest" description="Disordered" evidence="1">
    <location>
        <begin position="364"/>
        <end position="385"/>
    </location>
</feature>
<evidence type="ECO:0000313" key="3">
    <source>
        <dbReference type="Proteomes" id="UP001280121"/>
    </source>
</evidence>
<feature type="region of interest" description="Disordered" evidence="1">
    <location>
        <begin position="178"/>
        <end position="217"/>
    </location>
</feature>
<keyword evidence="3" id="KW-1185">Reference proteome</keyword>
<dbReference type="PANTHER" id="PTHR47073">
    <property type="entry name" value="PROTEIN ANTI-SILENCING 1"/>
    <property type="match status" value="1"/>
</dbReference>
<evidence type="ECO:0000313" key="2">
    <source>
        <dbReference type="EMBL" id="KAK2651493.1"/>
    </source>
</evidence>
<dbReference type="AlphaFoldDB" id="A0AAE0CI10"/>
<accession>A0AAE0CI10</accession>
<evidence type="ECO:0000256" key="1">
    <source>
        <dbReference type="SAM" id="MobiDB-lite"/>
    </source>
</evidence>
<dbReference type="GO" id="GO:0003723">
    <property type="term" value="F:RNA binding"/>
    <property type="evidence" value="ECO:0007669"/>
    <property type="project" value="TreeGrafter"/>
</dbReference>
<dbReference type="PANTHER" id="PTHR47073:SF7">
    <property type="entry name" value="BAH DOMAIN-CONTAINING PROTEIN"/>
    <property type="match status" value="1"/>
</dbReference>
<proteinExistence type="predicted"/>
<feature type="compositionally biased region" description="Basic and acidic residues" evidence="1">
    <location>
        <begin position="181"/>
        <end position="215"/>
    </location>
</feature>
<gene>
    <name evidence="2" type="ORF">Ddye_011349</name>
</gene>